<evidence type="ECO:0008006" key="11">
    <source>
        <dbReference type="Google" id="ProtNLM"/>
    </source>
</evidence>
<keyword evidence="8" id="KW-0636">Prenylation</keyword>
<name>A0A9D3N2W6_9TELE</name>
<evidence type="ECO:0000313" key="10">
    <source>
        <dbReference type="Proteomes" id="UP000824219"/>
    </source>
</evidence>
<dbReference type="InterPro" id="IPR052236">
    <property type="entry name" value="Small_GTPase_RasD"/>
</dbReference>
<dbReference type="InterPro" id="IPR027417">
    <property type="entry name" value="P-loop_NTPase"/>
</dbReference>
<dbReference type="SMART" id="SM00174">
    <property type="entry name" value="RHO"/>
    <property type="match status" value="1"/>
</dbReference>
<keyword evidence="7" id="KW-0449">Lipoprotein</keyword>
<dbReference type="GO" id="GO:0005886">
    <property type="term" value="C:plasma membrane"/>
    <property type="evidence" value="ECO:0007669"/>
    <property type="project" value="UniProtKB-SubCell"/>
</dbReference>
<organism evidence="9 10">
    <name type="scientific">Hemibagrus wyckioides</name>
    <dbReference type="NCBI Taxonomy" id="337641"/>
    <lineage>
        <taxon>Eukaryota</taxon>
        <taxon>Metazoa</taxon>
        <taxon>Chordata</taxon>
        <taxon>Craniata</taxon>
        <taxon>Vertebrata</taxon>
        <taxon>Euteleostomi</taxon>
        <taxon>Actinopterygii</taxon>
        <taxon>Neopterygii</taxon>
        <taxon>Teleostei</taxon>
        <taxon>Ostariophysi</taxon>
        <taxon>Siluriformes</taxon>
        <taxon>Bagridae</taxon>
        <taxon>Hemibagrus</taxon>
    </lineage>
</organism>
<evidence type="ECO:0000256" key="7">
    <source>
        <dbReference type="ARBA" id="ARBA00023288"/>
    </source>
</evidence>
<dbReference type="GO" id="GO:0003924">
    <property type="term" value="F:GTPase activity"/>
    <property type="evidence" value="ECO:0007669"/>
    <property type="project" value="InterPro"/>
</dbReference>
<evidence type="ECO:0000256" key="6">
    <source>
        <dbReference type="ARBA" id="ARBA00023136"/>
    </source>
</evidence>
<evidence type="ECO:0000256" key="2">
    <source>
        <dbReference type="ARBA" id="ARBA00022475"/>
    </source>
</evidence>
<dbReference type="PANTHER" id="PTHR46149:SF7">
    <property type="entry name" value="GTP-BINDING PROTEIN DI-RAS2"/>
    <property type="match status" value="1"/>
</dbReference>
<dbReference type="PRINTS" id="PR00449">
    <property type="entry name" value="RASTRNSFRMNG"/>
</dbReference>
<dbReference type="InterPro" id="IPR001806">
    <property type="entry name" value="Small_GTPase"/>
</dbReference>
<proteinExistence type="predicted"/>
<evidence type="ECO:0000256" key="3">
    <source>
        <dbReference type="ARBA" id="ARBA00022481"/>
    </source>
</evidence>
<gene>
    <name evidence="9" type="ORF">KOW79_020417</name>
</gene>
<protein>
    <recommendedName>
        <fullName evidence="11">Small monomeric GTPase</fullName>
    </recommendedName>
</protein>
<evidence type="ECO:0000313" key="9">
    <source>
        <dbReference type="EMBL" id="KAG7315551.1"/>
    </source>
</evidence>
<keyword evidence="5" id="KW-0342">GTP-binding</keyword>
<dbReference type="Gene3D" id="3.40.50.300">
    <property type="entry name" value="P-loop containing nucleotide triphosphate hydrolases"/>
    <property type="match status" value="1"/>
</dbReference>
<sequence length="227" mass="25402">MTSKHRKSAHRRGVMTSLSLSVPERRAARIVFLGAAGVGKTALIARFLHDRFEPRHARTVEELHALECDLDGDAQLRLEMLDTSGSYAFPAMRALRIRTGDAFALVYSARDRGSLEEARRLRDEILEIKGDAFDAITVVESKSDLANRSRAENARAMRAVELEWRAGFVSASALTGENVAAVFRELLARADLPSRVSPALRRRRQMYSRNCGDEKTKMRKNNSCILS</sequence>
<evidence type="ECO:0000256" key="1">
    <source>
        <dbReference type="ARBA" id="ARBA00004193"/>
    </source>
</evidence>
<dbReference type="EMBL" id="JAHKSW010000026">
    <property type="protein sequence ID" value="KAG7315551.1"/>
    <property type="molecule type" value="Genomic_DNA"/>
</dbReference>
<dbReference type="OrthoDB" id="265044at2759"/>
<keyword evidence="4" id="KW-0547">Nucleotide-binding</keyword>
<dbReference type="PROSITE" id="PS51421">
    <property type="entry name" value="RAS"/>
    <property type="match status" value="1"/>
</dbReference>
<comment type="subcellular location">
    <subcellularLocation>
        <location evidence="1">Cell membrane</location>
        <topology evidence="1">Lipid-anchor</topology>
    </subcellularLocation>
</comment>
<evidence type="ECO:0000256" key="4">
    <source>
        <dbReference type="ARBA" id="ARBA00022741"/>
    </source>
</evidence>
<keyword evidence="10" id="KW-1185">Reference proteome</keyword>
<dbReference type="SMART" id="SM00175">
    <property type="entry name" value="RAB"/>
    <property type="match status" value="1"/>
</dbReference>
<evidence type="ECO:0000256" key="8">
    <source>
        <dbReference type="ARBA" id="ARBA00023289"/>
    </source>
</evidence>
<comment type="caution">
    <text evidence="9">The sequence shown here is derived from an EMBL/GenBank/DDBJ whole genome shotgun (WGS) entry which is preliminary data.</text>
</comment>
<keyword evidence="6" id="KW-0472">Membrane</keyword>
<dbReference type="AlphaFoldDB" id="A0A9D3N2W6"/>
<dbReference type="FunFam" id="3.40.50.300:FF:000475">
    <property type="entry name" value="GTP-binding protein Rhes"/>
    <property type="match status" value="1"/>
</dbReference>
<dbReference type="Pfam" id="PF00071">
    <property type="entry name" value="Ras"/>
    <property type="match status" value="1"/>
</dbReference>
<dbReference type="SUPFAM" id="SSF52540">
    <property type="entry name" value="P-loop containing nucleoside triphosphate hydrolases"/>
    <property type="match status" value="1"/>
</dbReference>
<keyword evidence="3" id="KW-0488">Methylation</keyword>
<dbReference type="PANTHER" id="PTHR46149">
    <property type="entry name" value="MIP08469P"/>
    <property type="match status" value="1"/>
</dbReference>
<accession>A0A9D3N2W6</accession>
<dbReference type="SMART" id="SM00173">
    <property type="entry name" value="RAS"/>
    <property type="match status" value="1"/>
</dbReference>
<evidence type="ECO:0000256" key="5">
    <source>
        <dbReference type="ARBA" id="ARBA00023134"/>
    </source>
</evidence>
<dbReference type="GO" id="GO:0005525">
    <property type="term" value="F:GTP binding"/>
    <property type="evidence" value="ECO:0007669"/>
    <property type="project" value="UniProtKB-KW"/>
</dbReference>
<dbReference type="Proteomes" id="UP000824219">
    <property type="component" value="Linkage Group LG26"/>
</dbReference>
<keyword evidence="2" id="KW-1003">Cell membrane</keyword>
<dbReference type="PROSITE" id="PS51419">
    <property type="entry name" value="RAB"/>
    <property type="match status" value="1"/>
</dbReference>
<reference evidence="9 10" key="1">
    <citation type="submission" date="2021-06" db="EMBL/GenBank/DDBJ databases">
        <title>Chromosome-level genome assembly of the red-tail catfish (Hemibagrus wyckioides).</title>
        <authorList>
            <person name="Shao F."/>
        </authorList>
    </citation>
    <scope>NUCLEOTIDE SEQUENCE [LARGE SCALE GENOMIC DNA]</scope>
    <source>
        <strain evidence="9">EC202008001</strain>
        <tissue evidence="9">Blood</tissue>
    </source>
</reference>